<gene>
    <name evidence="2" type="ORF">UF78_14785</name>
</gene>
<protein>
    <recommendedName>
        <fullName evidence="4">Acetoacetyl-CoA synthase</fullName>
    </recommendedName>
</protein>
<evidence type="ECO:0000313" key="2">
    <source>
        <dbReference type="EMBL" id="KJH80351.1"/>
    </source>
</evidence>
<dbReference type="OrthoDB" id="7219749at2"/>
<accession>A0A0D9ALU8</accession>
<sequence length="63" mass="7183">MTADNNSVPDWAAKRSVRDEQRTLSGHRGKSGDEWLAQSRDSINAYYDHVREHGVFSGGLRFF</sequence>
<proteinExistence type="predicted"/>
<comment type="caution">
    <text evidence="2">The sequence shown here is derived from an EMBL/GenBank/DDBJ whole genome shotgun (WGS) entry which is preliminary data.</text>
</comment>
<feature type="compositionally biased region" description="Basic and acidic residues" evidence="1">
    <location>
        <begin position="12"/>
        <end position="22"/>
    </location>
</feature>
<dbReference type="PATRIC" id="fig|316.101.peg.3711"/>
<feature type="region of interest" description="Disordered" evidence="1">
    <location>
        <begin position="1"/>
        <end position="33"/>
    </location>
</feature>
<reference evidence="2 3" key="1">
    <citation type="submission" date="2015-02" db="EMBL/GenBank/DDBJ databases">
        <title>Draft genome sequence of Pseudomonas stutzeri NT0128 isolated from wheat (Triticum turgidum) rhizosphere.</title>
        <authorList>
            <person name="Tovi N."/>
            <person name="Frenk S."/>
            <person name="Hadar Y."/>
            <person name="Minz D."/>
        </authorList>
    </citation>
    <scope>NUCLEOTIDE SEQUENCE [LARGE SCALE GENOMIC DNA]</scope>
    <source>
        <strain evidence="2 3">NT0128</strain>
    </source>
</reference>
<dbReference type="Proteomes" id="UP000032487">
    <property type="component" value="Unassembled WGS sequence"/>
</dbReference>
<organism evidence="2 3">
    <name type="scientific">Stutzerimonas stutzeri</name>
    <name type="common">Pseudomonas stutzeri</name>
    <dbReference type="NCBI Taxonomy" id="316"/>
    <lineage>
        <taxon>Bacteria</taxon>
        <taxon>Pseudomonadati</taxon>
        <taxon>Pseudomonadota</taxon>
        <taxon>Gammaproteobacteria</taxon>
        <taxon>Pseudomonadales</taxon>
        <taxon>Pseudomonadaceae</taxon>
        <taxon>Stutzerimonas</taxon>
    </lineage>
</organism>
<evidence type="ECO:0000313" key="3">
    <source>
        <dbReference type="Proteomes" id="UP000032487"/>
    </source>
</evidence>
<dbReference type="EMBL" id="JYHV01000029">
    <property type="protein sequence ID" value="KJH80351.1"/>
    <property type="molecule type" value="Genomic_DNA"/>
</dbReference>
<evidence type="ECO:0008006" key="4">
    <source>
        <dbReference type="Google" id="ProtNLM"/>
    </source>
</evidence>
<evidence type="ECO:0000256" key="1">
    <source>
        <dbReference type="SAM" id="MobiDB-lite"/>
    </source>
</evidence>
<name>A0A0D9ALU8_STUST</name>
<dbReference type="AlphaFoldDB" id="A0A0D9ALU8"/>
<dbReference type="RefSeq" id="WP_045162976.1">
    <property type="nucleotide sequence ID" value="NZ_JYHV01000029.1"/>
</dbReference>